<evidence type="ECO:0000313" key="3">
    <source>
        <dbReference type="EMBL" id="CAK0837224.1"/>
    </source>
</evidence>
<feature type="chain" id="PRO_5046137935" evidence="2">
    <location>
        <begin position="24"/>
        <end position="216"/>
    </location>
</feature>
<gene>
    <name evidence="3" type="ORF">PCOR1329_LOCUS33481</name>
</gene>
<proteinExistence type="predicted"/>
<name>A0ABN9SXC3_9DINO</name>
<protein>
    <submittedName>
        <fullName evidence="3">Uncharacterized protein</fullName>
    </submittedName>
</protein>
<accession>A0ABN9SXC3</accession>
<feature type="region of interest" description="Disordered" evidence="1">
    <location>
        <begin position="90"/>
        <end position="129"/>
    </location>
</feature>
<dbReference type="Proteomes" id="UP001189429">
    <property type="component" value="Unassembled WGS sequence"/>
</dbReference>
<comment type="caution">
    <text evidence="3">The sequence shown here is derived from an EMBL/GenBank/DDBJ whole genome shotgun (WGS) entry which is preliminary data.</text>
</comment>
<feature type="non-terminal residue" evidence="3">
    <location>
        <position position="1"/>
    </location>
</feature>
<evidence type="ECO:0000256" key="2">
    <source>
        <dbReference type="SAM" id="SignalP"/>
    </source>
</evidence>
<organism evidence="3 4">
    <name type="scientific">Prorocentrum cordatum</name>
    <dbReference type="NCBI Taxonomy" id="2364126"/>
    <lineage>
        <taxon>Eukaryota</taxon>
        <taxon>Sar</taxon>
        <taxon>Alveolata</taxon>
        <taxon>Dinophyceae</taxon>
        <taxon>Prorocentrales</taxon>
        <taxon>Prorocentraceae</taxon>
        <taxon>Prorocentrum</taxon>
    </lineage>
</organism>
<keyword evidence="2" id="KW-0732">Signal</keyword>
<reference evidence="3" key="1">
    <citation type="submission" date="2023-10" db="EMBL/GenBank/DDBJ databases">
        <authorList>
            <person name="Chen Y."/>
            <person name="Shah S."/>
            <person name="Dougan E. K."/>
            <person name="Thang M."/>
            <person name="Chan C."/>
        </authorList>
    </citation>
    <scope>NUCLEOTIDE SEQUENCE [LARGE SCALE GENOMIC DNA]</scope>
</reference>
<evidence type="ECO:0000313" key="4">
    <source>
        <dbReference type="Proteomes" id="UP001189429"/>
    </source>
</evidence>
<evidence type="ECO:0000256" key="1">
    <source>
        <dbReference type="SAM" id="MobiDB-lite"/>
    </source>
</evidence>
<keyword evidence="4" id="KW-1185">Reference proteome</keyword>
<feature type="signal peptide" evidence="2">
    <location>
        <begin position="1"/>
        <end position="23"/>
    </location>
</feature>
<sequence length="216" mass="23672">RPCRRLCLTVHCFTAVLPAMCYGCLFHQLCQSASNVHDLLSLRNCSGPRGEEGRRRPSPLPPSPALECARPTDLGLARICTACAEGDRTRRPPLTQNRGSAVLPRSPEGISDVPRRRRRKHSKFGPSTSAIKLALPPSDNYQGAAALAMCILSSMRQEGLSARKMLNYVCCCTQLRRISLQTSEAQGASAFKCEPPHIEIPLSLQVQLMDSPKEHA</sequence>
<dbReference type="EMBL" id="CAUYUJ010014113">
    <property type="protein sequence ID" value="CAK0837224.1"/>
    <property type="molecule type" value="Genomic_DNA"/>
</dbReference>